<keyword evidence="1" id="KW-0489">Methyltransferase</keyword>
<organism evidence="1 2">
    <name type="scientific">Candidatus Woesebacteria bacterium GW2011_GWA1_43_12</name>
    <dbReference type="NCBI Taxonomy" id="1618557"/>
    <lineage>
        <taxon>Bacteria</taxon>
        <taxon>Candidatus Woeseibacteriota</taxon>
    </lineage>
</organism>
<sequence>MSTKSAAELHKDVPPDWYESSVKKNLGQAFWHWRRFKNVDQFSQKVSGKILDVGSADGFFTREILRVTGVSQIYGVDVLVGSVRYAANRYKHNPQMHFSLGDGHKLKFTNDQFAAVYCLEAMEHVYSPTEVLSEIKRVLKPGGYTIILVPAENWLFSKIIWPLWIKWRGKIWKDTHLHQFSGHKLKSLMSRIGFKNIQEHRFLLGMLLLVKAVK</sequence>
<dbReference type="EMBL" id="LCFI01000013">
    <property type="protein sequence ID" value="KKS89904.1"/>
    <property type="molecule type" value="Genomic_DNA"/>
</dbReference>
<protein>
    <submittedName>
        <fullName evidence="1">Methyltransferase type 11</fullName>
    </submittedName>
</protein>
<proteinExistence type="predicted"/>
<dbReference type="Pfam" id="PF13489">
    <property type="entry name" value="Methyltransf_23"/>
    <property type="match status" value="1"/>
</dbReference>
<reference evidence="1 2" key="1">
    <citation type="journal article" date="2015" name="Nature">
        <title>rRNA introns, odd ribosomes, and small enigmatic genomes across a large radiation of phyla.</title>
        <authorList>
            <person name="Brown C.T."/>
            <person name="Hug L.A."/>
            <person name="Thomas B.C."/>
            <person name="Sharon I."/>
            <person name="Castelle C.J."/>
            <person name="Singh A."/>
            <person name="Wilkins M.J."/>
            <person name="Williams K.H."/>
            <person name="Banfield J.F."/>
        </authorList>
    </citation>
    <scope>NUCLEOTIDE SEQUENCE [LARGE SCALE GENOMIC DNA]</scope>
</reference>
<evidence type="ECO:0000313" key="2">
    <source>
        <dbReference type="Proteomes" id="UP000034669"/>
    </source>
</evidence>
<comment type="caution">
    <text evidence="1">The sequence shown here is derived from an EMBL/GenBank/DDBJ whole genome shotgun (WGS) entry which is preliminary data.</text>
</comment>
<dbReference type="GO" id="GO:0032259">
    <property type="term" value="P:methylation"/>
    <property type="evidence" value="ECO:0007669"/>
    <property type="project" value="UniProtKB-KW"/>
</dbReference>
<dbReference type="SUPFAM" id="SSF53335">
    <property type="entry name" value="S-adenosyl-L-methionine-dependent methyltransferases"/>
    <property type="match status" value="1"/>
</dbReference>
<evidence type="ECO:0000313" key="1">
    <source>
        <dbReference type="EMBL" id="KKS89904.1"/>
    </source>
</evidence>
<name>A0A0G1CWH3_9BACT</name>
<keyword evidence="1" id="KW-0808">Transferase</keyword>
<dbReference type="GO" id="GO:0008168">
    <property type="term" value="F:methyltransferase activity"/>
    <property type="evidence" value="ECO:0007669"/>
    <property type="project" value="UniProtKB-KW"/>
</dbReference>
<dbReference type="PANTHER" id="PTHR43861:SF6">
    <property type="entry name" value="METHYLTRANSFERASE TYPE 11"/>
    <property type="match status" value="1"/>
</dbReference>
<dbReference type="AlphaFoldDB" id="A0A0G1CWH3"/>
<dbReference type="Gene3D" id="3.40.50.150">
    <property type="entry name" value="Vaccinia Virus protein VP39"/>
    <property type="match status" value="1"/>
</dbReference>
<dbReference type="Proteomes" id="UP000034669">
    <property type="component" value="Unassembled WGS sequence"/>
</dbReference>
<accession>A0A0G1CWH3</accession>
<dbReference type="CDD" id="cd02440">
    <property type="entry name" value="AdoMet_MTases"/>
    <property type="match status" value="1"/>
</dbReference>
<dbReference type="InterPro" id="IPR029063">
    <property type="entry name" value="SAM-dependent_MTases_sf"/>
</dbReference>
<dbReference type="PANTHER" id="PTHR43861">
    <property type="entry name" value="TRANS-ACONITATE 2-METHYLTRANSFERASE-RELATED"/>
    <property type="match status" value="1"/>
</dbReference>
<gene>
    <name evidence="1" type="ORF">UV66_C0013G0005</name>
</gene>